<evidence type="ECO:0000256" key="1">
    <source>
        <dbReference type="SAM" id="MobiDB-lite"/>
    </source>
</evidence>
<feature type="compositionally biased region" description="Basic residues" evidence="1">
    <location>
        <begin position="535"/>
        <end position="548"/>
    </location>
</feature>
<dbReference type="AlphaFoldDB" id="A0A3N4KDA9"/>
<feature type="region of interest" description="Disordered" evidence="1">
    <location>
        <begin position="1"/>
        <end position="93"/>
    </location>
</feature>
<evidence type="ECO:0000313" key="2">
    <source>
        <dbReference type="EMBL" id="RPB07329.1"/>
    </source>
</evidence>
<feature type="compositionally biased region" description="Basic and acidic residues" evidence="1">
    <location>
        <begin position="346"/>
        <end position="362"/>
    </location>
</feature>
<feature type="compositionally biased region" description="Polar residues" evidence="1">
    <location>
        <begin position="78"/>
        <end position="93"/>
    </location>
</feature>
<accession>A0A3N4KDA9</accession>
<protein>
    <submittedName>
        <fullName evidence="2">Pal1-domain-containing protein</fullName>
    </submittedName>
</protein>
<feature type="compositionally biased region" description="Basic and acidic residues" evidence="1">
    <location>
        <begin position="496"/>
        <end position="511"/>
    </location>
</feature>
<feature type="region of interest" description="Disordered" evidence="1">
    <location>
        <begin position="109"/>
        <end position="271"/>
    </location>
</feature>
<dbReference type="Pfam" id="PF08316">
    <property type="entry name" value="Pal1"/>
    <property type="match status" value="1"/>
</dbReference>
<dbReference type="InParanoid" id="A0A3N4KDA9"/>
<name>A0A3N4KDA9_9PEZI</name>
<feature type="compositionally biased region" description="Polar residues" evidence="1">
    <location>
        <begin position="160"/>
        <end position="170"/>
    </location>
</feature>
<dbReference type="EMBL" id="ML119187">
    <property type="protein sequence ID" value="RPB07329.1"/>
    <property type="molecule type" value="Genomic_DNA"/>
</dbReference>
<gene>
    <name evidence="2" type="ORF">P167DRAFT_549867</name>
</gene>
<feature type="region of interest" description="Disordered" evidence="1">
    <location>
        <begin position="346"/>
        <end position="548"/>
    </location>
</feature>
<feature type="compositionally biased region" description="Basic and acidic residues" evidence="1">
    <location>
        <begin position="252"/>
        <end position="271"/>
    </location>
</feature>
<organism evidence="2 3">
    <name type="scientific">Morchella conica CCBAS932</name>
    <dbReference type="NCBI Taxonomy" id="1392247"/>
    <lineage>
        <taxon>Eukaryota</taxon>
        <taxon>Fungi</taxon>
        <taxon>Dikarya</taxon>
        <taxon>Ascomycota</taxon>
        <taxon>Pezizomycotina</taxon>
        <taxon>Pezizomycetes</taxon>
        <taxon>Pezizales</taxon>
        <taxon>Morchellaceae</taxon>
        <taxon>Morchella</taxon>
    </lineage>
</organism>
<reference evidence="2 3" key="1">
    <citation type="journal article" date="2018" name="Nat. Ecol. Evol.">
        <title>Pezizomycetes genomes reveal the molecular basis of ectomycorrhizal truffle lifestyle.</title>
        <authorList>
            <person name="Murat C."/>
            <person name="Payen T."/>
            <person name="Noel B."/>
            <person name="Kuo A."/>
            <person name="Morin E."/>
            <person name="Chen J."/>
            <person name="Kohler A."/>
            <person name="Krizsan K."/>
            <person name="Balestrini R."/>
            <person name="Da Silva C."/>
            <person name="Montanini B."/>
            <person name="Hainaut M."/>
            <person name="Levati E."/>
            <person name="Barry K.W."/>
            <person name="Belfiori B."/>
            <person name="Cichocki N."/>
            <person name="Clum A."/>
            <person name="Dockter R.B."/>
            <person name="Fauchery L."/>
            <person name="Guy J."/>
            <person name="Iotti M."/>
            <person name="Le Tacon F."/>
            <person name="Lindquist E.A."/>
            <person name="Lipzen A."/>
            <person name="Malagnac F."/>
            <person name="Mello A."/>
            <person name="Molinier V."/>
            <person name="Miyauchi S."/>
            <person name="Poulain J."/>
            <person name="Riccioni C."/>
            <person name="Rubini A."/>
            <person name="Sitrit Y."/>
            <person name="Splivallo R."/>
            <person name="Traeger S."/>
            <person name="Wang M."/>
            <person name="Zifcakova L."/>
            <person name="Wipf D."/>
            <person name="Zambonelli A."/>
            <person name="Paolocci F."/>
            <person name="Nowrousian M."/>
            <person name="Ottonello S."/>
            <person name="Baldrian P."/>
            <person name="Spatafora J.W."/>
            <person name="Henrissat B."/>
            <person name="Nagy L.G."/>
            <person name="Aury J.M."/>
            <person name="Wincker P."/>
            <person name="Grigoriev I.V."/>
            <person name="Bonfante P."/>
            <person name="Martin F.M."/>
        </authorList>
    </citation>
    <scope>NUCLEOTIDE SEQUENCE [LARGE SCALE GENOMIC DNA]</scope>
    <source>
        <strain evidence="2 3">CCBAS932</strain>
    </source>
</reference>
<dbReference type="PANTHER" id="PTHR28307:SF2">
    <property type="entry name" value="PROTEIN PAL1"/>
    <property type="match status" value="1"/>
</dbReference>
<evidence type="ECO:0000313" key="3">
    <source>
        <dbReference type="Proteomes" id="UP000277580"/>
    </source>
</evidence>
<feature type="compositionally biased region" description="Basic and acidic residues" evidence="1">
    <location>
        <begin position="192"/>
        <end position="205"/>
    </location>
</feature>
<dbReference type="Proteomes" id="UP000277580">
    <property type="component" value="Unassembled WGS sequence"/>
</dbReference>
<feature type="compositionally biased region" description="Polar residues" evidence="1">
    <location>
        <begin position="438"/>
        <end position="448"/>
    </location>
</feature>
<dbReference type="GO" id="GO:0005737">
    <property type="term" value="C:cytoplasm"/>
    <property type="evidence" value="ECO:0007669"/>
    <property type="project" value="TreeGrafter"/>
</dbReference>
<proteinExistence type="predicted"/>
<feature type="compositionally biased region" description="Polar residues" evidence="1">
    <location>
        <begin position="468"/>
        <end position="478"/>
    </location>
</feature>
<keyword evidence="3" id="KW-1185">Reference proteome</keyword>
<feature type="compositionally biased region" description="Basic and acidic residues" evidence="1">
    <location>
        <begin position="219"/>
        <end position="241"/>
    </location>
</feature>
<dbReference type="FunCoup" id="A0A3N4KDA9">
    <property type="interactions" value="201"/>
</dbReference>
<feature type="compositionally biased region" description="Basic and acidic residues" evidence="1">
    <location>
        <begin position="150"/>
        <end position="159"/>
    </location>
</feature>
<dbReference type="STRING" id="1392247.A0A3N4KDA9"/>
<dbReference type="OrthoDB" id="5352132at2759"/>
<feature type="compositionally biased region" description="Polar residues" evidence="1">
    <location>
        <begin position="19"/>
        <end position="36"/>
    </location>
</feature>
<dbReference type="PANTHER" id="PTHR28307">
    <property type="entry name" value="PROTEIN PAL1"/>
    <property type="match status" value="1"/>
</dbReference>
<feature type="compositionally biased region" description="Basic and acidic residues" evidence="1">
    <location>
        <begin position="403"/>
        <end position="417"/>
    </location>
</feature>
<dbReference type="InterPro" id="IPR013226">
    <property type="entry name" value="Pal1"/>
</dbReference>
<feature type="compositionally biased region" description="Basic and acidic residues" evidence="1">
    <location>
        <begin position="375"/>
        <end position="384"/>
    </location>
</feature>
<sequence>MSLVQPPVPERRPSMNMELGTNNPFRQRLSTPSSPGVTDPFSFGPSAGRPQSRNPFLDVFDDDNDLDPFPTDRPGAHKSNSFDATSATRPQLSPQLLGAAAELFIQENLTITDHSQDPFQNMDQARNRMPPPRGHQSNGSRSRPPPPPPYEHHHSRSSDDNSQLISIDTFSSNSGQQRQQPRRPPPSGRPSNGDRLRESDRDRDARRRPRRNSDSSVMDAHDAEKERERNERRRREQRLKAENGSGSGPRSKGKDDGVRRDRKKGSPLDVIDKLDVTGIYGSGLFHHDGPFDACNPHRNKKTHKLAPVHAFPADSANNALSGFGPVSLKADHSHLFGNRDPEAFHDFTSTGRRDSASGKLDVRPSGTRTASFDPKASETIHGDETVGLGTSTFLDGAPASKIAMERTMSETNDDRPRSSNGGSGGGLQRKKSLAQKIRSISQNRTNMSDGPVSSGHRRPPPPGRSPTESKYSPTTPVSATAGKNDRNPFFTEYETAYDKKGEAIAESKGERAPNSPKKPARVGTGDKGSENGLLKRVRSLSKSKRRND</sequence>
<feature type="compositionally biased region" description="Polar residues" evidence="1">
    <location>
        <begin position="109"/>
        <end position="124"/>
    </location>
</feature>